<dbReference type="EMBL" id="JARYZI010000008">
    <property type="protein sequence ID" value="MDH8678883.1"/>
    <property type="molecule type" value="Genomic_DNA"/>
</dbReference>
<dbReference type="Gene3D" id="1.10.150.240">
    <property type="entry name" value="Putative phosphatase, domain 2"/>
    <property type="match status" value="1"/>
</dbReference>
<evidence type="ECO:0000313" key="1">
    <source>
        <dbReference type="EMBL" id="MDH8678883.1"/>
    </source>
</evidence>
<proteinExistence type="predicted"/>
<accession>A0ABT6NER0</accession>
<dbReference type="Proteomes" id="UP001158045">
    <property type="component" value="Unassembled WGS sequence"/>
</dbReference>
<protein>
    <submittedName>
        <fullName evidence="1">HAD family phosphatase</fullName>
    </submittedName>
</protein>
<dbReference type="RefSeq" id="WP_281094776.1">
    <property type="nucleotide sequence ID" value="NZ_JARYZI010000008.1"/>
</dbReference>
<name>A0ABT6NER0_9FIRM</name>
<dbReference type="SFLD" id="SFLDG01129">
    <property type="entry name" value="C1.5:_HAD__Beta-PGM__Phosphata"/>
    <property type="match status" value="1"/>
</dbReference>
<dbReference type="Pfam" id="PF13419">
    <property type="entry name" value="HAD_2"/>
    <property type="match status" value="1"/>
</dbReference>
<dbReference type="SFLD" id="SFLDG01135">
    <property type="entry name" value="C1.5.6:_HAD__Beta-PGM__Phospha"/>
    <property type="match status" value="1"/>
</dbReference>
<keyword evidence="2" id="KW-1185">Reference proteome</keyword>
<organism evidence="1 2">
    <name type="scientific">Fusibacter bizertensis</name>
    <dbReference type="NCBI Taxonomy" id="1488331"/>
    <lineage>
        <taxon>Bacteria</taxon>
        <taxon>Bacillati</taxon>
        <taxon>Bacillota</taxon>
        <taxon>Clostridia</taxon>
        <taxon>Eubacteriales</taxon>
        <taxon>Eubacteriales Family XII. Incertae Sedis</taxon>
        <taxon>Fusibacter</taxon>
    </lineage>
</organism>
<dbReference type="InterPro" id="IPR036412">
    <property type="entry name" value="HAD-like_sf"/>
</dbReference>
<dbReference type="SFLD" id="SFLDS00003">
    <property type="entry name" value="Haloacid_Dehalogenase"/>
    <property type="match status" value="1"/>
</dbReference>
<dbReference type="Gene3D" id="3.40.50.1000">
    <property type="entry name" value="HAD superfamily/HAD-like"/>
    <property type="match status" value="1"/>
</dbReference>
<dbReference type="SUPFAM" id="SSF56784">
    <property type="entry name" value="HAD-like"/>
    <property type="match status" value="1"/>
</dbReference>
<dbReference type="NCBIfam" id="TIGR01509">
    <property type="entry name" value="HAD-SF-IA-v3"/>
    <property type="match status" value="1"/>
</dbReference>
<dbReference type="InterPro" id="IPR041492">
    <property type="entry name" value="HAD_2"/>
</dbReference>
<evidence type="ECO:0000313" key="2">
    <source>
        <dbReference type="Proteomes" id="UP001158045"/>
    </source>
</evidence>
<comment type="caution">
    <text evidence="1">The sequence shown here is derived from an EMBL/GenBank/DDBJ whole genome shotgun (WGS) entry which is preliminary data.</text>
</comment>
<sequence length="219" mass="25196">MQILKDIDAIIFDLDGTLIDSMWIWKQIDIDFLEKRGIKLPHDLQKDIEGMSFTETAQYFIERFDLKEPLKEIQDEWNEMAKLFYRQKIKLKEEAKALIEYAVSKNIKVGIGTSNSRELLTEVVVAHGIHQYFGSMRTSCEVEKGKPHPDIFLKVAEDLEVTPKRCLVFEDTHAGVLAAKRAGMKVVAVYDALSEDYQNEIKADADGFIMSFKDLFVKQ</sequence>
<dbReference type="PANTHER" id="PTHR18901">
    <property type="entry name" value="2-DEOXYGLUCOSE-6-PHOSPHATE PHOSPHATASE 2"/>
    <property type="match status" value="1"/>
</dbReference>
<dbReference type="PRINTS" id="PR00413">
    <property type="entry name" value="HADHALOGNASE"/>
</dbReference>
<reference evidence="1 2" key="1">
    <citation type="submission" date="2023-04" db="EMBL/GenBank/DDBJ databases">
        <title>Fusibacter bizertensis strain WBS, isolated from littoral bottom sediments of the Arctic seas - biochemical and genomic analysis.</title>
        <authorList>
            <person name="Brioukhanov A.L."/>
        </authorList>
    </citation>
    <scope>NUCLEOTIDE SEQUENCE [LARGE SCALE GENOMIC DNA]</scope>
    <source>
        <strain evidence="1 2">WBS</strain>
    </source>
</reference>
<dbReference type="InterPro" id="IPR006439">
    <property type="entry name" value="HAD-SF_hydro_IA"/>
</dbReference>
<dbReference type="InterPro" id="IPR023214">
    <property type="entry name" value="HAD_sf"/>
</dbReference>
<gene>
    <name evidence="1" type="ORF">QE109_12025</name>
</gene>
<dbReference type="InterPro" id="IPR023198">
    <property type="entry name" value="PGP-like_dom2"/>
</dbReference>
<dbReference type="PANTHER" id="PTHR18901:SF38">
    <property type="entry name" value="PSEUDOURIDINE-5'-PHOSPHATASE"/>
    <property type="match status" value="1"/>
</dbReference>
<dbReference type="NCBIfam" id="TIGR01549">
    <property type="entry name" value="HAD-SF-IA-v1"/>
    <property type="match status" value="1"/>
</dbReference>
<dbReference type="CDD" id="cd07505">
    <property type="entry name" value="HAD_BPGM-like"/>
    <property type="match status" value="1"/>
</dbReference>